<evidence type="ECO:0000256" key="1">
    <source>
        <dbReference type="SAM" id="Coils"/>
    </source>
</evidence>
<dbReference type="EMBL" id="JAGXEW010000002">
    <property type="protein sequence ID" value="KAK1174612.1"/>
    <property type="molecule type" value="Genomic_DNA"/>
</dbReference>
<dbReference type="AlphaFoldDB" id="A0AAD8LTY7"/>
<feature type="compositionally biased region" description="Polar residues" evidence="2">
    <location>
        <begin position="474"/>
        <end position="495"/>
    </location>
</feature>
<evidence type="ECO:0000313" key="3">
    <source>
        <dbReference type="EMBL" id="KAK1174612.1"/>
    </source>
</evidence>
<proteinExistence type="predicted"/>
<gene>
    <name evidence="3" type="primary">PRC1</name>
    <name evidence="3" type="ORF">AOXY_G2136</name>
</gene>
<comment type="caution">
    <text evidence="3">The sequence shown here is derived from an EMBL/GenBank/DDBJ whole genome shotgun (WGS) entry which is preliminary data.</text>
</comment>
<evidence type="ECO:0000313" key="4">
    <source>
        <dbReference type="Proteomes" id="UP001230051"/>
    </source>
</evidence>
<feature type="coiled-coil region" evidence="1">
    <location>
        <begin position="267"/>
        <end position="297"/>
    </location>
</feature>
<evidence type="ECO:0000256" key="2">
    <source>
        <dbReference type="SAM" id="MobiDB-lite"/>
    </source>
</evidence>
<dbReference type="PANTHER" id="PTHR19321:SF6">
    <property type="entry name" value="PROTEIN REGULATOR OF CYTOKINESIS 1"/>
    <property type="match status" value="1"/>
</dbReference>
<dbReference type="Pfam" id="PF03999">
    <property type="entry name" value="MAP65_ASE1"/>
    <property type="match status" value="1"/>
</dbReference>
<keyword evidence="1" id="KW-0175">Coiled coil</keyword>
<accession>A0AAD8LTY7</accession>
<feature type="region of interest" description="Disordered" evidence="2">
    <location>
        <begin position="444"/>
        <end position="537"/>
    </location>
</feature>
<dbReference type="GO" id="GO:1990023">
    <property type="term" value="C:mitotic spindle midzone"/>
    <property type="evidence" value="ECO:0007669"/>
    <property type="project" value="TreeGrafter"/>
</dbReference>
<organism evidence="3 4">
    <name type="scientific">Acipenser oxyrinchus oxyrinchus</name>
    <dbReference type="NCBI Taxonomy" id="40147"/>
    <lineage>
        <taxon>Eukaryota</taxon>
        <taxon>Metazoa</taxon>
        <taxon>Chordata</taxon>
        <taxon>Craniata</taxon>
        <taxon>Vertebrata</taxon>
        <taxon>Euteleostomi</taxon>
        <taxon>Actinopterygii</taxon>
        <taxon>Chondrostei</taxon>
        <taxon>Acipenseriformes</taxon>
        <taxon>Acipenseridae</taxon>
        <taxon>Acipenser</taxon>
    </lineage>
</organism>
<dbReference type="GO" id="GO:0051256">
    <property type="term" value="P:mitotic spindle midzone assembly"/>
    <property type="evidence" value="ECO:0007669"/>
    <property type="project" value="TreeGrafter"/>
</dbReference>
<dbReference type="Proteomes" id="UP001230051">
    <property type="component" value="Unassembled WGS sequence"/>
</dbReference>
<keyword evidence="4" id="KW-1185">Reference proteome</keyword>
<sequence length="583" mass="67678">MKNRKSEVLAFSLVSGINKAIARLVDIWDNIGIQEEQRVERMEAVKKHIELLMNEMIIEEENLKLRILKNISACREELDILYHELSLEPYQIDQSQTVLQLEKDLRTKLENLVKEKTDRLKELKSLQEEEKSLCIDLCATPYYIPTGSIPSHQQLQDLKEHIKRLSLERESRVEVFSGLRQEISQLMNEIGHNPETTLEKDAVCDDADTFLLTSENIKALKLIVCQLEVKKETLISTRDDLMEKVSNLWNRLEFSQEEKNHFENNIKGSLSVEVRKLQNELDRLDELKRANMEEVIENIRHELMEYWDKCTFSTEQRESFAAFYSDDFKEELLIKHEEELARLKNYYAQCKVLFEAVNKWEHNWQLFQDFEKKASDPNRFSNRGGTLLRESKERAKIQKMLPKLEEEIKGYIEAWEAEQGTPFFVKGQRFMDYVANQWEELKTQKEKEKSQRLKKGDNSVLRTPPVKRPHGGTTIMNTPSKTRKLTGTPNASVMRTTVSSTSSNSTGSNSTGSTFHSVTGKPPLSVQKTPHRSRLPDISHLTPLQEFKSDKPAASYMQFAKELEKKSNNIEAILNSTAKDVLH</sequence>
<feature type="compositionally biased region" description="Low complexity" evidence="2">
    <location>
        <begin position="496"/>
        <end position="514"/>
    </location>
</feature>
<dbReference type="Gene3D" id="1.20.58.1520">
    <property type="match status" value="1"/>
</dbReference>
<dbReference type="InterPro" id="IPR007145">
    <property type="entry name" value="MAP65_Ase1_PRC1"/>
</dbReference>
<dbReference type="GO" id="GO:0008017">
    <property type="term" value="F:microtubule binding"/>
    <property type="evidence" value="ECO:0007669"/>
    <property type="project" value="InterPro"/>
</dbReference>
<feature type="compositionally biased region" description="Basic and acidic residues" evidence="2">
    <location>
        <begin position="444"/>
        <end position="457"/>
    </location>
</feature>
<dbReference type="PANTHER" id="PTHR19321">
    <property type="entry name" value="PROTEIN REGULATOR OF CYTOKINESIS 1 PRC1-RELATED"/>
    <property type="match status" value="1"/>
</dbReference>
<reference evidence="3" key="1">
    <citation type="submission" date="2022-02" db="EMBL/GenBank/DDBJ databases">
        <title>Atlantic sturgeon de novo genome assembly.</title>
        <authorList>
            <person name="Stock M."/>
            <person name="Klopp C."/>
            <person name="Guiguen Y."/>
            <person name="Cabau C."/>
            <person name="Parinello H."/>
            <person name="Santidrian Yebra-Pimentel E."/>
            <person name="Kuhl H."/>
            <person name="Dirks R.P."/>
            <person name="Guessner J."/>
            <person name="Wuertz S."/>
            <person name="Du K."/>
            <person name="Schartl M."/>
        </authorList>
    </citation>
    <scope>NUCLEOTIDE SEQUENCE</scope>
    <source>
        <strain evidence="3">STURGEONOMICS-FGT-2020</strain>
        <tissue evidence="3">Whole blood</tissue>
    </source>
</reference>
<dbReference type="GO" id="GO:0005737">
    <property type="term" value="C:cytoplasm"/>
    <property type="evidence" value="ECO:0007669"/>
    <property type="project" value="TreeGrafter"/>
</dbReference>
<protein>
    <submittedName>
        <fullName evidence="3">Protein regulator of cytokinesis 1 isoform X3</fullName>
    </submittedName>
</protein>
<name>A0AAD8LTY7_ACIOX</name>